<dbReference type="AlphaFoldDB" id="A0A1M5P651"/>
<organism evidence="8 9">
    <name type="scientific">Asaccharospora irregularis DSM 2635</name>
    <dbReference type="NCBI Taxonomy" id="1121321"/>
    <lineage>
        <taxon>Bacteria</taxon>
        <taxon>Bacillati</taxon>
        <taxon>Bacillota</taxon>
        <taxon>Clostridia</taxon>
        <taxon>Peptostreptococcales</taxon>
        <taxon>Peptostreptococcaceae</taxon>
        <taxon>Asaccharospora</taxon>
    </lineage>
</organism>
<dbReference type="PANTHER" id="PTHR30001:SF0">
    <property type="entry name" value="RIBONUCLEASE G"/>
    <property type="match status" value="1"/>
</dbReference>
<keyword evidence="5" id="KW-0694">RNA-binding</keyword>
<dbReference type="GO" id="GO:0005737">
    <property type="term" value="C:cytoplasm"/>
    <property type="evidence" value="ECO:0007669"/>
    <property type="project" value="TreeGrafter"/>
</dbReference>
<evidence type="ECO:0000313" key="8">
    <source>
        <dbReference type="EMBL" id="SHG97157.1"/>
    </source>
</evidence>
<dbReference type="Proteomes" id="UP000243255">
    <property type="component" value="Unassembled WGS sequence"/>
</dbReference>
<dbReference type="GO" id="GO:0046872">
    <property type="term" value="F:metal ion binding"/>
    <property type="evidence" value="ECO:0007669"/>
    <property type="project" value="UniProtKB-KW"/>
</dbReference>
<dbReference type="GO" id="GO:0004540">
    <property type="term" value="F:RNA nuclease activity"/>
    <property type="evidence" value="ECO:0007669"/>
    <property type="project" value="InterPro"/>
</dbReference>
<keyword evidence="6" id="KW-0175">Coiled coil</keyword>
<protein>
    <submittedName>
        <fullName evidence="8">Ribonuclease G</fullName>
    </submittedName>
</protein>
<keyword evidence="3" id="KW-0378">Hydrolase</keyword>
<proteinExistence type="predicted"/>
<dbReference type="Gene3D" id="3.40.1260.20">
    <property type="entry name" value="Ribonuclease E, catalytic domain"/>
    <property type="match status" value="1"/>
</dbReference>
<evidence type="ECO:0000313" key="9">
    <source>
        <dbReference type="Proteomes" id="UP000243255"/>
    </source>
</evidence>
<dbReference type="EMBL" id="FQWX01000013">
    <property type="protein sequence ID" value="SHG97157.1"/>
    <property type="molecule type" value="Genomic_DNA"/>
</dbReference>
<dbReference type="GO" id="GO:0006364">
    <property type="term" value="P:rRNA processing"/>
    <property type="evidence" value="ECO:0007669"/>
    <property type="project" value="TreeGrafter"/>
</dbReference>
<dbReference type="OrthoDB" id="9804278at2"/>
<dbReference type="STRING" id="1121321.SAMN04488530_1138"/>
<feature type="coiled-coil region" evidence="6">
    <location>
        <begin position="150"/>
        <end position="177"/>
    </location>
</feature>
<dbReference type="SUPFAM" id="SSF50249">
    <property type="entry name" value="Nucleic acid-binding proteins"/>
    <property type="match status" value="1"/>
</dbReference>
<dbReference type="GO" id="GO:0016787">
    <property type="term" value="F:hydrolase activity"/>
    <property type="evidence" value="ECO:0007669"/>
    <property type="project" value="UniProtKB-KW"/>
</dbReference>
<dbReference type="CDD" id="cd04453">
    <property type="entry name" value="S1_RNase_E"/>
    <property type="match status" value="1"/>
</dbReference>
<keyword evidence="9" id="KW-1185">Reference proteome</keyword>
<gene>
    <name evidence="8" type="ORF">SAMN04488530_1138</name>
</gene>
<reference evidence="9" key="1">
    <citation type="submission" date="2016-11" db="EMBL/GenBank/DDBJ databases">
        <authorList>
            <person name="Varghese N."/>
            <person name="Submissions S."/>
        </authorList>
    </citation>
    <scope>NUCLEOTIDE SEQUENCE [LARGE SCALE GENOMIC DNA]</scope>
    <source>
        <strain evidence="9">DSM 2635</strain>
    </source>
</reference>
<dbReference type="PANTHER" id="PTHR30001">
    <property type="entry name" value="RIBONUCLEASE"/>
    <property type="match status" value="1"/>
</dbReference>
<dbReference type="Pfam" id="PF10150">
    <property type="entry name" value="RNase_E_G"/>
    <property type="match status" value="1"/>
</dbReference>
<evidence type="ECO:0000256" key="2">
    <source>
        <dbReference type="ARBA" id="ARBA00022723"/>
    </source>
</evidence>
<evidence type="ECO:0000259" key="7">
    <source>
        <dbReference type="Pfam" id="PF10150"/>
    </source>
</evidence>
<evidence type="ECO:0000256" key="5">
    <source>
        <dbReference type="ARBA" id="ARBA00022884"/>
    </source>
</evidence>
<evidence type="ECO:0000256" key="3">
    <source>
        <dbReference type="ARBA" id="ARBA00022801"/>
    </source>
</evidence>
<keyword evidence="4" id="KW-0460">Magnesium</keyword>
<dbReference type="GO" id="GO:0003723">
    <property type="term" value="F:RNA binding"/>
    <property type="evidence" value="ECO:0007669"/>
    <property type="project" value="UniProtKB-KW"/>
</dbReference>
<dbReference type="InterPro" id="IPR019307">
    <property type="entry name" value="RNA-bd_AU-1/RNase_E/G"/>
</dbReference>
<dbReference type="InterPro" id="IPR012340">
    <property type="entry name" value="NA-bd_OB-fold"/>
</dbReference>
<evidence type="ECO:0000256" key="1">
    <source>
        <dbReference type="ARBA" id="ARBA00001946"/>
    </source>
</evidence>
<dbReference type="InterPro" id="IPR004659">
    <property type="entry name" value="RNase_E/G"/>
</dbReference>
<evidence type="ECO:0000256" key="6">
    <source>
        <dbReference type="SAM" id="Coils"/>
    </source>
</evidence>
<dbReference type="NCBIfam" id="TIGR00757">
    <property type="entry name" value="RNaseEG"/>
    <property type="match status" value="1"/>
</dbReference>
<dbReference type="Gene3D" id="2.40.50.140">
    <property type="entry name" value="Nucleic acid-binding proteins"/>
    <property type="match status" value="1"/>
</dbReference>
<feature type="domain" description="RNA-binding protein AU-1/Ribonuclease E/G" evidence="7">
    <location>
        <begin position="102"/>
        <end position="369"/>
    </location>
</feature>
<accession>A0A1M5P651</accession>
<name>A0A1M5P651_9FIRM</name>
<dbReference type="RefSeq" id="WP_073125819.1">
    <property type="nucleotide sequence ID" value="NZ_BAABCH010000098.1"/>
</dbReference>
<keyword evidence="2" id="KW-0479">Metal-binding</keyword>
<evidence type="ECO:0000256" key="4">
    <source>
        <dbReference type="ARBA" id="ARBA00022842"/>
    </source>
</evidence>
<sequence length="467" mass="54027">MKKIIVESLVLSQKTAVIEDGRLTELFIEDNLNNKIVSNIYRGIVKRVLPGLDACFVDIGFEKLAYLRLPKDKEIKAGQDILVQVNKEEIGTKGAKLNLEISLAGRYLVYIPSNDRVTMSNKITNEKERFRLKKVISSVNKENLGLIIRTEAQGCEHEELKQDIENLKHKYETILKEYKLGIGPKLLYKEADFSTKYVKENVNDSVEKIITNSNSKYEELKRVLKSINKSYIDKLFLEENEDIFNLYKVDSQIEKVLNKKVWLKSGGYIIIERTEALTVIDVNTGKFIGNGKLDETVYKTNLEAAKEIAMQLKIRDIGGIIIIDFIDMNKKKYQYEVIKTLQENLEKDKRKTEVLGMTKLGLVEVTRRRDKESIDKYYNIECVCCNGNNNIKSVNYIIDKIEKEVMRIRTHTSYNDIRIQLGSTVYNTIKEDFMEIIEKIIQKYSVIISLEPSDSIDNEKINIIYNK</sequence>
<comment type="cofactor">
    <cofactor evidence="1">
        <name>Mg(2+)</name>
        <dbReference type="ChEBI" id="CHEBI:18420"/>
    </cofactor>
</comment>